<gene>
    <name evidence="2" type="ordered locus">Spiaf_2592</name>
</gene>
<protein>
    <submittedName>
        <fullName evidence="2">Outer membrane efflux protein</fullName>
    </submittedName>
</protein>
<feature type="signal peptide" evidence="1">
    <location>
        <begin position="1"/>
        <end position="21"/>
    </location>
</feature>
<organism evidence="2 3">
    <name type="scientific">Spirochaeta africana (strain ATCC 700263 / DSM 8902 / Z-7692)</name>
    <dbReference type="NCBI Taxonomy" id="889378"/>
    <lineage>
        <taxon>Bacteria</taxon>
        <taxon>Pseudomonadati</taxon>
        <taxon>Spirochaetota</taxon>
        <taxon>Spirochaetia</taxon>
        <taxon>Spirochaetales</taxon>
        <taxon>Spirochaetaceae</taxon>
        <taxon>Spirochaeta</taxon>
    </lineage>
</organism>
<dbReference type="Gene3D" id="1.20.1600.10">
    <property type="entry name" value="Outer membrane efflux proteins (OEP)"/>
    <property type="match status" value="1"/>
</dbReference>
<reference evidence="3" key="1">
    <citation type="journal article" date="2013" name="Stand. Genomic Sci.">
        <title>Complete genome sequence of the halophilic bacterium Spirochaeta africana type strain (Z-7692(T)) from the alkaline Lake Magadi in the East African Rift.</title>
        <authorList>
            <person name="Liolos K."/>
            <person name="Abt B."/>
            <person name="Scheuner C."/>
            <person name="Teshima H."/>
            <person name="Held B."/>
            <person name="Lapidus A."/>
            <person name="Nolan M."/>
            <person name="Lucas S."/>
            <person name="Deshpande S."/>
            <person name="Cheng J.F."/>
            <person name="Tapia R."/>
            <person name="Goodwin L.A."/>
            <person name="Pitluck S."/>
            <person name="Pagani I."/>
            <person name="Ivanova N."/>
            <person name="Mavromatis K."/>
            <person name="Mikhailova N."/>
            <person name="Huntemann M."/>
            <person name="Pati A."/>
            <person name="Chen A."/>
            <person name="Palaniappan K."/>
            <person name="Land M."/>
            <person name="Rohde M."/>
            <person name="Tindall B.J."/>
            <person name="Detter J.C."/>
            <person name="Goker M."/>
            <person name="Bristow J."/>
            <person name="Eisen J.A."/>
            <person name="Markowitz V."/>
            <person name="Hugenholtz P."/>
            <person name="Woyke T."/>
            <person name="Klenk H.P."/>
            <person name="Kyrpides N.C."/>
        </authorList>
    </citation>
    <scope>NUCLEOTIDE SEQUENCE</scope>
    <source>
        <strain evidence="3">ATCC 700263 / DSM 8902 / Z-7692</strain>
    </source>
</reference>
<dbReference type="Proteomes" id="UP000007383">
    <property type="component" value="Chromosome"/>
</dbReference>
<feature type="chain" id="PRO_5003623107" evidence="1">
    <location>
        <begin position="22"/>
        <end position="338"/>
    </location>
</feature>
<dbReference type="RefSeq" id="WP_014456604.1">
    <property type="nucleotide sequence ID" value="NC_017098.1"/>
</dbReference>
<dbReference type="EMBL" id="CP003282">
    <property type="protein sequence ID" value="AFG38622.1"/>
    <property type="molecule type" value="Genomic_DNA"/>
</dbReference>
<dbReference type="KEGG" id="sfc:Spiaf_2592"/>
<dbReference type="STRING" id="889378.Spiaf_2592"/>
<keyword evidence="1" id="KW-0732">Signal</keyword>
<dbReference type="PATRIC" id="fig|889378.3.peg.2568"/>
<proteinExistence type="predicted"/>
<evidence type="ECO:0000313" key="3">
    <source>
        <dbReference type="Proteomes" id="UP000007383"/>
    </source>
</evidence>
<evidence type="ECO:0000256" key="1">
    <source>
        <dbReference type="SAM" id="SignalP"/>
    </source>
</evidence>
<accession>H9UM79</accession>
<dbReference type="SUPFAM" id="SSF56954">
    <property type="entry name" value="Outer membrane efflux proteins (OEP)"/>
    <property type="match status" value="1"/>
</dbReference>
<dbReference type="GO" id="GO:0015562">
    <property type="term" value="F:efflux transmembrane transporter activity"/>
    <property type="evidence" value="ECO:0007669"/>
    <property type="project" value="InterPro"/>
</dbReference>
<sequence length="338" mass="39166">MHRNILLPVLLLTMVTVNAAAAPYTVLEALLHTKEHDPQFHLLEQEYAVALLQAERAAIIARTELQRLQAADQETAARQEFFRKREDHFISALRVLFARHIAEIRVEIATIQRDREREALRQSELRYERGQVDVAAVLDARIASRESGIRMVEAQWQLDDALSAYIRSGHSDDRDHVFRYRPEYWAQPSQSLPVWLEQDTAILRARNHTRRVRVQYQGLPSNAPEFDAVLLTAQLAQAEAALQNAEEASERRHTVLWRQLHNSDELRSLRGQELELQQQRHQQAEDRFEQGLISLADRQNFRQQVLQARISLLQAEQQYGEALISLMFGYGIAMEEIE</sequence>
<dbReference type="AlphaFoldDB" id="H9UM79"/>
<evidence type="ECO:0000313" key="2">
    <source>
        <dbReference type="EMBL" id="AFG38622.1"/>
    </source>
</evidence>
<keyword evidence="3" id="KW-1185">Reference proteome</keyword>
<name>H9UM79_SPIAZ</name>
<dbReference type="HOGENOM" id="CLU_821128_0_0_12"/>